<protein>
    <submittedName>
        <fullName evidence="2">Tripartite tricarboxylate transporter substrate binding protein</fullName>
    </submittedName>
</protein>
<reference evidence="2 3" key="1">
    <citation type="submission" date="2019-12" db="EMBL/GenBank/DDBJ databases">
        <authorList>
            <person name="Huq M.A."/>
        </authorList>
    </citation>
    <scope>NUCLEOTIDE SEQUENCE [LARGE SCALE GENOMIC DNA]</scope>
    <source>
        <strain evidence="2 3">MAH-25</strain>
    </source>
</reference>
<dbReference type="SUPFAM" id="SSF53850">
    <property type="entry name" value="Periplasmic binding protein-like II"/>
    <property type="match status" value="1"/>
</dbReference>
<comment type="similarity">
    <text evidence="1">Belongs to the UPF0065 (bug) family.</text>
</comment>
<dbReference type="InterPro" id="IPR042100">
    <property type="entry name" value="Bug_dom1"/>
</dbReference>
<dbReference type="RefSeq" id="WP_157400293.1">
    <property type="nucleotide sequence ID" value="NZ_WSEL01000009.1"/>
</dbReference>
<name>A0A6N8IZA4_9BURK</name>
<evidence type="ECO:0000256" key="1">
    <source>
        <dbReference type="ARBA" id="ARBA00006987"/>
    </source>
</evidence>
<dbReference type="InterPro" id="IPR006311">
    <property type="entry name" value="TAT_signal"/>
</dbReference>
<dbReference type="Pfam" id="PF03401">
    <property type="entry name" value="TctC"/>
    <property type="match status" value="1"/>
</dbReference>
<gene>
    <name evidence="2" type="ORF">GON04_22905</name>
</gene>
<dbReference type="PANTHER" id="PTHR42928">
    <property type="entry name" value="TRICARBOXYLATE-BINDING PROTEIN"/>
    <property type="match status" value="1"/>
</dbReference>
<keyword evidence="3" id="KW-1185">Reference proteome</keyword>
<dbReference type="Proteomes" id="UP000469385">
    <property type="component" value="Unassembled WGS sequence"/>
</dbReference>
<comment type="caution">
    <text evidence="2">The sequence shown here is derived from an EMBL/GenBank/DDBJ whole genome shotgun (WGS) entry which is preliminary data.</text>
</comment>
<dbReference type="AlphaFoldDB" id="A0A6N8IZA4"/>
<dbReference type="PIRSF" id="PIRSF017082">
    <property type="entry name" value="YflP"/>
    <property type="match status" value="1"/>
</dbReference>
<dbReference type="PROSITE" id="PS51318">
    <property type="entry name" value="TAT"/>
    <property type="match status" value="1"/>
</dbReference>
<dbReference type="CDD" id="cd07012">
    <property type="entry name" value="PBP2_Bug_TTT"/>
    <property type="match status" value="1"/>
</dbReference>
<dbReference type="InterPro" id="IPR005064">
    <property type="entry name" value="BUG"/>
</dbReference>
<sequence>MIDRRTFVRSAAILGASPMLVPVPGRAEAYPSKPVTIIVPFAAGQSGDVLARILSEPLGKMWGKSLIVENKVGAGGAIGSQFVAKAPGDGYTLLLGSSGPMAIAPNLVKNVGYDPRKDFTPIMNIAGVAQALVVPASSKYRSVRDLVADAKARPDKLSYGSGGNGSTQHLTMEMLKQHAGISMVHVPYKGTAPAYTDLIGGQLDVLVDSAPGVVPFLQSDKVRVLAVSTAKRMPSWPNVPTMAESGFPDFDVLGWLGIVAPQGLSPAIQKRLNDDLKTALANDAVKANLARLGMISLGTSPEEFGRYIDTELAKFGDVIRKGGITVE</sequence>
<dbReference type="EMBL" id="WSEL01000009">
    <property type="protein sequence ID" value="MVQ32324.1"/>
    <property type="molecule type" value="Genomic_DNA"/>
</dbReference>
<accession>A0A6N8IZA4</accession>
<evidence type="ECO:0000313" key="2">
    <source>
        <dbReference type="EMBL" id="MVQ32324.1"/>
    </source>
</evidence>
<dbReference type="Gene3D" id="3.40.190.10">
    <property type="entry name" value="Periplasmic binding protein-like II"/>
    <property type="match status" value="1"/>
</dbReference>
<dbReference type="PANTHER" id="PTHR42928:SF5">
    <property type="entry name" value="BLR1237 PROTEIN"/>
    <property type="match status" value="1"/>
</dbReference>
<evidence type="ECO:0000313" key="3">
    <source>
        <dbReference type="Proteomes" id="UP000469385"/>
    </source>
</evidence>
<organism evidence="2 3">
    <name type="scientific">Ramlibacter pinisoli</name>
    <dbReference type="NCBI Taxonomy" id="2682844"/>
    <lineage>
        <taxon>Bacteria</taxon>
        <taxon>Pseudomonadati</taxon>
        <taxon>Pseudomonadota</taxon>
        <taxon>Betaproteobacteria</taxon>
        <taxon>Burkholderiales</taxon>
        <taxon>Comamonadaceae</taxon>
        <taxon>Ramlibacter</taxon>
    </lineage>
</organism>
<proteinExistence type="inferred from homology"/>
<dbReference type="Gene3D" id="3.40.190.150">
    <property type="entry name" value="Bordetella uptake gene, domain 1"/>
    <property type="match status" value="1"/>
</dbReference>